<feature type="region of interest" description="Disordered" evidence="1">
    <location>
        <begin position="132"/>
        <end position="199"/>
    </location>
</feature>
<dbReference type="RefSeq" id="WP_162388375.1">
    <property type="nucleotide sequence ID" value="NZ_CP045997.1"/>
</dbReference>
<evidence type="ECO:0000313" key="2">
    <source>
        <dbReference type="EMBL" id="QHV97957.1"/>
    </source>
</evidence>
<evidence type="ECO:0000256" key="1">
    <source>
        <dbReference type="SAM" id="MobiDB-lite"/>
    </source>
</evidence>
<reference evidence="2 3" key="1">
    <citation type="submission" date="2019-11" db="EMBL/GenBank/DDBJ databases">
        <title>Spirosoma endbachense sp. nov., isolated from a natural salt meadow.</title>
        <authorList>
            <person name="Rojas J."/>
            <person name="Ambika Manirajan B."/>
            <person name="Ratering S."/>
            <person name="Suarez C."/>
            <person name="Geissler-Plaum R."/>
            <person name="Schnell S."/>
        </authorList>
    </citation>
    <scope>NUCLEOTIDE SEQUENCE [LARGE SCALE GENOMIC DNA]</scope>
    <source>
        <strain evidence="2 3">I-24</strain>
    </source>
</reference>
<gene>
    <name evidence="2" type="ORF">GJR95_24405</name>
</gene>
<name>A0A6P1W1Q7_9BACT</name>
<feature type="compositionally biased region" description="Basic and acidic residues" evidence="1">
    <location>
        <begin position="171"/>
        <end position="199"/>
    </location>
</feature>
<keyword evidence="3" id="KW-1185">Reference proteome</keyword>
<proteinExistence type="predicted"/>
<organism evidence="2 3">
    <name type="scientific">Spirosoma endbachense</name>
    <dbReference type="NCBI Taxonomy" id="2666025"/>
    <lineage>
        <taxon>Bacteria</taxon>
        <taxon>Pseudomonadati</taxon>
        <taxon>Bacteroidota</taxon>
        <taxon>Cytophagia</taxon>
        <taxon>Cytophagales</taxon>
        <taxon>Cytophagaceae</taxon>
        <taxon>Spirosoma</taxon>
    </lineage>
</organism>
<sequence>MGTRRKAQPTTPNPANQQPESVTPSEDSSKAEIKPLDAPNVPDAQIEPEGEKSPEIKDLGPIAPSEGESDYMSFLLALLAESKDPDEQDALTQLIDLVRANPDHESLLIGMTIEAAKEQWEAAKANLVGESGTLNYDVNPEKGLIVSKQSEAETEEERTSRIRANASSELDELKQESRKRQEAAEAAPKVDVDRKNPRE</sequence>
<dbReference type="EMBL" id="CP045997">
    <property type="protein sequence ID" value="QHV97957.1"/>
    <property type="molecule type" value="Genomic_DNA"/>
</dbReference>
<protein>
    <submittedName>
        <fullName evidence="2">Uncharacterized protein</fullName>
    </submittedName>
</protein>
<feature type="region of interest" description="Disordered" evidence="1">
    <location>
        <begin position="1"/>
        <end position="67"/>
    </location>
</feature>
<dbReference type="AlphaFoldDB" id="A0A6P1W1Q7"/>
<feature type="compositionally biased region" description="Basic and acidic residues" evidence="1">
    <location>
        <begin position="49"/>
        <end position="58"/>
    </location>
</feature>
<dbReference type="KEGG" id="senf:GJR95_24405"/>
<evidence type="ECO:0000313" key="3">
    <source>
        <dbReference type="Proteomes" id="UP000464577"/>
    </source>
</evidence>
<accession>A0A6P1W1Q7</accession>
<feature type="compositionally biased region" description="Low complexity" evidence="1">
    <location>
        <begin position="8"/>
        <end position="19"/>
    </location>
</feature>
<dbReference type="Proteomes" id="UP000464577">
    <property type="component" value="Chromosome"/>
</dbReference>